<reference evidence="7" key="1">
    <citation type="submission" date="2023-06" db="EMBL/GenBank/DDBJ databases">
        <title>Genome-scale phylogeny and comparative genomics of the fungal order Sordariales.</title>
        <authorList>
            <consortium name="Lawrence Berkeley National Laboratory"/>
            <person name="Hensen N."/>
            <person name="Bonometti L."/>
            <person name="Westerberg I."/>
            <person name="Brannstrom I.O."/>
            <person name="Guillou S."/>
            <person name="Cros-Aarteil S."/>
            <person name="Calhoun S."/>
            <person name="Haridas S."/>
            <person name="Kuo A."/>
            <person name="Mondo S."/>
            <person name="Pangilinan J."/>
            <person name="Riley R."/>
            <person name="Labutti K."/>
            <person name="Andreopoulos B."/>
            <person name="Lipzen A."/>
            <person name="Chen C."/>
            <person name="Yanf M."/>
            <person name="Daum C."/>
            <person name="Ng V."/>
            <person name="Clum A."/>
            <person name="Steindorff A."/>
            <person name="Ohm R."/>
            <person name="Martin F."/>
            <person name="Silar P."/>
            <person name="Natvig D."/>
            <person name="Lalanne C."/>
            <person name="Gautier V."/>
            <person name="Ament-Velasquez S.L."/>
            <person name="Kruys A."/>
            <person name="Hutchinson M.I."/>
            <person name="Powell A.J."/>
            <person name="Barry K."/>
            <person name="Miller A.N."/>
            <person name="Grigoriev I.V."/>
            <person name="Debuchy R."/>
            <person name="Gladieux P."/>
            <person name="Thoren M.H."/>
            <person name="Johannesson H."/>
        </authorList>
    </citation>
    <scope>NUCLEOTIDE SEQUENCE</scope>
    <source>
        <strain evidence="7">SMH4607-1</strain>
    </source>
</reference>
<feature type="region of interest" description="Disordered" evidence="5">
    <location>
        <begin position="601"/>
        <end position="633"/>
    </location>
</feature>
<keyword evidence="2 4" id="KW-0863">Zinc-finger</keyword>
<evidence type="ECO:0000256" key="5">
    <source>
        <dbReference type="SAM" id="MobiDB-lite"/>
    </source>
</evidence>
<dbReference type="Gene3D" id="3.30.40.10">
    <property type="entry name" value="Zinc/RING finger domain, C3HC4 (zinc finger)"/>
    <property type="match status" value="1"/>
</dbReference>
<organism evidence="7 8">
    <name type="scientific">Lasiosphaeris hirsuta</name>
    <dbReference type="NCBI Taxonomy" id="260670"/>
    <lineage>
        <taxon>Eukaryota</taxon>
        <taxon>Fungi</taxon>
        <taxon>Dikarya</taxon>
        <taxon>Ascomycota</taxon>
        <taxon>Pezizomycotina</taxon>
        <taxon>Sordariomycetes</taxon>
        <taxon>Sordariomycetidae</taxon>
        <taxon>Sordariales</taxon>
        <taxon>Lasiosphaeriaceae</taxon>
        <taxon>Lasiosphaeris</taxon>
    </lineage>
</organism>
<comment type="caution">
    <text evidence="7">The sequence shown here is derived from an EMBL/GenBank/DDBJ whole genome shotgun (WGS) entry which is preliminary data.</text>
</comment>
<dbReference type="SUPFAM" id="SSF57850">
    <property type="entry name" value="RING/U-box"/>
    <property type="match status" value="1"/>
</dbReference>
<evidence type="ECO:0000313" key="8">
    <source>
        <dbReference type="Proteomes" id="UP001172102"/>
    </source>
</evidence>
<feature type="compositionally biased region" description="Basic and acidic residues" evidence="5">
    <location>
        <begin position="154"/>
        <end position="194"/>
    </location>
</feature>
<proteinExistence type="predicted"/>
<dbReference type="Pfam" id="PF00097">
    <property type="entry name" value="zf-C3HC4"/>
    <property type="match status" value="1"/>
</dbReference>
<accession>A0AA40A958</accession>
<evidence type="ECO:0000256" key="1">
    <source>
        <dbReference type="ARBA" id="ARBA00022723"/>
    </source>
</evidence>
<dbReference type="SUPFAM" id="SSF50044">
    <property type="entry name" value="SH3-domain"/>
    <property type="match status" value="1"/>
</dbReference>
<dbReference type="GO" id="GO:0008270">
    <property type="term" value="F:zinc ion binding"/>
    <property type="evidence" value="ECO:0007669"/>
    <property type="project" value="UniProtKB-KW"/>
</dbReference>
<dbReference type="GO" id="GO:0006511">
    <property type="term" value="P:ubiquitin-dependent protein catabolic process"/>
    <property type="evidence" value="ECO:0007669"/>
    <property type="project" value="TreeGrafter"/>
</dbReference>
<feature type="region of interest" description="Disordered" evidence="5">
    <location>
        <begin position="315"/>
        <end position="502"/>
    </location>
</feature>
<evidence type="ECO:0000256" key="4">
    <source>
        <dbReference type="PROSITE-ProRule" id="PRU00175"/>
    </source>
</evidence>
<gene>
    <name evidence="7" type="ORF">B0H67DRAFT_602295</name>
</gene>
<protein>
    <recommendedName>
        <fullName evidence="6">RING-type domain-containing protein</fullName>
    </recommendedName>
</protein>
<dbReference type="InterPro" id="IPR017907">
    <property type="entry name" value="Znf_RING_CS"/>
</dbReference>
<feature type="compositionally biased region" description="Low complexity" evidence="5">
    <location>
        <begin position="690"/>
        <end position="704"/>
    </location>
</feature>
<dbReference type="Proteomes" id="UP001172102">
    <property type="component" value="Unassembled WGS sequence"/>
</dbReference>
<feature type="compositionally biased region" description="Basic and acidic residues" evidence="5">
    <location>
        <begin position="315"/>
        <end position="324"/>
    </location>
</feature>
<evidence type="ECO:0000259" key="6">
    <source>
        <dbReference type="PROSITE" id="PS50089"/>
    </source>
</evidence>
<feature type="domain" description="RING-type" evidence="6">
    <location>
        <begin position="17"/>
        <end position="73"/>
    </location>
</feature>
<dbReference type="GO" id="GO:0016567">
    <property type="term" value="P:protein ubiquitination"/>
    <property type="evidence" value="ECO:0007669"/>
    <property type="project" value="TreeGrafter"/>
</dbReference>
<evidence type="ECO:0000256" key="3">
    <source>
        <dbReference type="ARBA" id="ARBA00022833"/>
    </source>
</evidence>
<feature type="region of interest" description="Disordered" evidence="5">
    <location>
        <begin position="690"/>
        <end position="736"/>
    </location>
</feature>
<dbReference type="PROSITE" id="PS00518">
    <property type="entry name" value="ZF_RING_1"/>
    <property type="match status" value="1"/>
</dbReference>
<feature type="compositionally biased region" description="Polar residues" evidence="5">
    <location>
        <begin position="353"/>
        <end position="371"/>
    </location>
</feature>
<name>A0AA40A958_9PEZI</name>
<dbReference type="AlphaFoldDB" id="A0AA40A958"/>
<keyword evidence="8" id="KW-1185">Reference proteome</keyword>
<feature type="region of interest" description="Disordered" evidence="5">
    <location>
        <begin position="154"/>
        <end position="233"/>
    </location>
</feature>
<dbReference type="PANTHER" id="PTHR16079:SF4">
    <property type="entry name" value="E3 UBIQUITIN-PROTEIN LIGASE CHFR"/>
    <property type="match status" value="1"/>
</dbReference>
<dbReference type="GO" id="GO:0004842">
    <property type="term" value="F:ubiquitin-protein transferase activity"/>
    <property type="evidence" value="ECO:0007669"/>
    <property type="project" value="TreeGrafter"/>
</dbReference>
<dbReference type="Gene3D" id="2.30.30.40">
    <property type="entry name" value="SH3 Domains"/>
    <property type="match status" value="1"/>
</dbReference>
<keyword evidence="1" id="KW-0479">Metal-binding</keyword>
<dbReference type="InterPro" id="IPR018957">
    <property type="entry name" value="Znf_C3HC4_RING-type"/>
</dbReference>
<dbReference type="EMBL" id="JAUKUA010000005">
    <property type="protein sequence ID" value="KAK0711526.1"/>
    <property type="molecule type" value="Genomic_DNA"/>
</dbReference>
<evidence type="ECO:0000313" key="7">
    <source>
        <dbReference type="EMBL" id="KAK0711526.1"/>
    </source>
</evidence>
<dbReference type="InterPro" id="IPR052256">
    <property type="entry name" value="E3_ubiquitin-ligase_CHFR"/>
</dbReference>
<feature type="compositionally biased region" description="Polar residues" evidence="5">
    <location>
        <begin position="442"/>
        <end position="451"/>
    </location>
</feature>
<feature type="compositionally biased region" description="Basic and acidic residues" evidence="5">
    <location>
        <begin position="209"/>
        <end position="220"/>
    </location>
</feature>
<dbReference type="PROSITE" id="PS50089">
    <property type="entry name" value="ZF_RING_2"/>
    <property type="match status" value="1"/>
</dbReference>
<dbReference type="PANTHER" id="PTHR16079">
    <property type="entry name" value="UBIQUITIN LIGASE PROTEIN CHFR"/>
    <property type="match status" value="1"/>
</dbReference>
<dbReference type="InterPro" id="IPR036028">
    <property type="entry name" value="SH3-like_dom_sf"/>
</dbReference>
<evidence type="ECO:0000256" key="2">
    <source>
        <dbReference type="ARBA" id="ARBA00022771"/>
    </source>
</evidence>
<dbReference type="GO" id="GO:0005634">
    <property type="term" value="C:nucleus"/>
    <property type="evidence" value="ECO:0007669"/>
    <property type="project" value="TreeGrafter"/>
</dbReference>
<dbReference type="SMART" id="SM00184">
    <property type="entry name" value="RING"/>
    <property type="match status" value="1"/>
</dbReference>
<sequence length="972" mass="107243">MESSSKPAVNLETELTCSICTELLYQPLTLLDCLHTFCGACLKEWFSWQAARAEAAPVPPAPDAAVFTCPACRDRVRDTKHDARVTTLLDMFLALNPDRTKPAAERDEMDAKYRKGEKVLPRLSFADRSEEQKRLDGEERRMIEAVQRVSLRDALEAAGREDQRQQRRRGESREGSREGGGRPRPQARERESSHRRAQSATLHAETVADDGRRRRSESRQRRPAAATVPSQMAAAQTAVATEAVRTRHIEHQSSLRSLIGAVGADSRDVEREIEEFARQIQEEGLLNGLDLDNIDLNNNDELSKRITEAYRRRYRERARQDGGRRSNASSHSYRSDLSAAATRPRSRTGDGSRPTSRQTTNSRPASANNSDGEQRGRYPPSSSTHLEVQESGRRRRTRSSSRSATAPVAPTQDLRIAVGSRSQTDLGIRPDQAIRPVIADARSTSSPTAVTSVRDLPESRGQTFSARTTGGLGIQGLTEPASDSRSSSRKRPEKPAELVIADAKPAAVATSGPLSTGLSSPPLSSPRRALLPRYKEPFIACKGCGKEHIEYELHYNCSICHNGEWNICLDCWRRRKGCLHWFGFGHAAWDKWDKVRAADKEEETPPPHMLTANRYLPPKAVPGGAEGRRTLTTENPLDRLQSGTFCMRCTAWTNDCYWRCDMCNEGEWGFCNDCVDQGRSCTHPLLPLAYQQPPSSSSQPSTPNHSPPASPPSRSRSASASASPSRPPTATVVSGPTAVTIGNFRPLAFAPPCEVCRCPIPPPEPRMHCYACQSDAGEEVEPRLGDYNVCRACYQGWTTSGKGPARKLAPENGAAGWRRCLRGHRMVVVAFAADERGVERRVVLQDVVGGRRLGVEGYEGVEKVELWSWTEGRGRVERLVSLDVRAAAVEVEVDAQQGRWAKTFPPDGGTAPQAAAGWGWYPAEGVQDELMFPKGAEVLEVEDVNGEWFHGFYLGVGGLFPAPYVRVARRDG</sequence>
<dbReference type="InterPro" id="IPR013083">
    <property type="entry name" value="Znf_RING/FYVE/PHD"/>
</dbReference>
<keyword evidence="3" id="KW-0862">Zinc</keyword>
<feature type="compositionally biased region" description="Low complexity" evidence="5">
    <location>
        <begin position="712"/>
        <end position="731"/>
    </location>
</feature>
<dbReference type="InterPro" id="IPR001841">
    <property type="entry name" value="Znf_RING"/>
</dbReference>